<evidence type="ECO:0000313" key="2">
    <source>
        <dbReference type="Proteomes" id="UP001172102"/>
    </source>
</evidence>
<proteinExistence type="predicted"/>
<dbReference type="Proteomes" id="UP001172102">
    <property type="component" value="Unassembled WGS sequence"/>
</dbReference>
<protein>
    <submittedName>
        <fullName evidence="1">Uncharacterized protein</fullName>
    </submittedName>
</protein>
<reference evidence="1" key="1">
    <citation type="submission" date="2023-06" db="EMBL/GenBank/DDBJ databases">
        <title>Genome-scale phylogeny and comparative genomics of the fungal order Sordariales.</title>
        <authorList>
            <consortium name="Lawrence Berkeley National Laboratory"/>
            <person name="Hensen N."/>
            <person name="Bonometti L."/>
            <person name="Westerberg I."/>
            <person name="Brannstrom I.O."/>
            <person name="Guillou S."/>
            <person name="Cros-Aarteil S."/>
            <person name="Calhoun S."/>
            <person name="Haridas S."/>
            <person name="Kuo A."/>
            <person name="Mondo S."/>
            <person name="Pangilinan J."/>
            <person name="Riley R."/>
            <person name="Labutti K."/>
            <person name="Andreopoulos B."/>
            <person name="Lipzen A."/>
            <person name="Chen C."/>
            <person name="Yanf M."/>
            <person name="Daum C."/>
            <person name="Ng V."/>
            <person name="Clum A."/>
            <person name="Steindorff A."/>
            <person name="Ohm R."/>
            <person name="Martin F."/>
            <person name="Silar P."/>
            <person name="Natvig D."/>
            <person name="Lalanne C."/>
            <person name="Gautier V."/>
            <person name="Ament-Velasquez S.L."/>
            <person name="Kruys A."/>
            <person name="Hutchinson M.I."/>
            <person name="Powell A.J."/>
            <person name="Barry K."/>
            <person name="Miller A.N."/>
            <person name="Grigoriev I.V."/>
            <person name="Debuchy R."/>
            <person name="Gladieux P."/>
            <person name="Thoren M.H."/>
            <person name="Johannesson H."/>
        </authorList>
    </citation>
    <scope>NUCLEOTIDE SEQUENCE</scope>
    <source>
        <strain evidence="1">SMH4607-1</strain>
    </source>
</reference>
<dbReference type="AlphaFoldDB" id="A0AA40E204"/>
<name>A0AA40E204_9PEZI</name>
<gene>
    <name evidence="1" type="ORF">B0H67DRAFT_120062</name>
</gene>
<accession>A0AA40E204</accession>
<keyword evidence="2" id="KW-1185">Reference proteome</keyword>
<comment type="caution">
    <text evidence="1">The sequence shown here is derived from an EMBL/GenBank/DDBJ whole genome shotgun (WGS) entry which is preliminary data.</text>
</comment>
<sequence length="127" mass="13626">MQSFIFATRKNLRAKGGASRTLADVCNHGACTRCSLTRVSKTKHGELRGAASKDGIACRPPSRCPHFTYLKLTRASAGFYLQSRRCTGALASTSVSSLHPSTQLSNLTTPNRAVALALSPSRETRCV</sequence>
<evidence type="ECO:0000313" key="1">
    <source>
        <dbReference type="EMBL" id="KAK0725029.1"/>
    </source>
</evidence>
<dbReference type="EMBL" id="JAUKUA010000002">
    <property type="protein sequence ID" value="KAK0725029.1"/>
    <property type="molecule type" value="Genomic_DNA"/>
</dbReference>
<organism evidence="1 2">
    <name type="scientific">Lasiosphaeris hirsuta</name>
    <dbReference type="NCBI Taxonomy" id="260670"/>
    <lineage>
        <taxon>Eukaryota</taxon>
        <taxon>Fungi</taxon>
        <taxon>Dikarya</taxon>
        <taxon>Ascomycota</taxon>
        <taxon>Pezizomycotina</taxon>
        <taxon>Sordariomycetes</taxon>
        <taxon>Sordariomycetidae</taxon>
        <taxon>Sordariales</taxon>
        <taxon>Lasiosphaeriaceae</taxon>
        <taxon>Lasiosphaeris</taxon>
    </lineage>
</organism>